<evidence type="ECO:0000313" key="2">
    <source>
        <dbReference type="Proteomes" id="UP001055072"/>
    </source>
</evidence>
<comment type="caution">
    <text evidence="1">The sequence shown here is derived from an EMBL/GenBank/DDBJ whole genome shotgun (WGS) entry which is preliminary data.</text>
</comment>
<accession>A0ACB8U9A9</accession>
<keyword evidence="2" id="KW-1185">Reference proteome</keyword>
<proteinExistence type="predicted"/>
<evidence type="ECO:0000313" key="1">
    <source>
        <dbReference type="EMBL" id="KAI0090903.1"/>
    </source>
</evidence>
<organism evidence="1 2">
    <name type="scientific">Irpex rosettiformis</name>
    <dbReference type="NCBI Taxonomy" id="378272"/>
    <lineage>
        <taxon>Eukaryota</taxon>
        <taxon>Fungi</taxon>
        <taxon>Dikarya</taxon>
        <taxon>Basidiomycota</taxon>
        <taxon>Agaricomycotina</taxon>
        <taxon>Agaricomycetes</taxon>
        <taxon>Polyporales</taxon>
        <taxon>Irpicaceae</taxon>
        <taxon>Irpex</taxon>
    </lineage>
</organism>
<name>A0ACB8U9A9_9APHY</name>
<dbReference type="EMBL" id="MU274906">
    <property type="protein sequence ID" value="KAI0090903.1"/>
    <property type="molecule type" value="Genomic_DNA"/>
</dbReference>
<sequence length="239" mass="26205">MATKAKTSDAKVPVLKGQEAEDKVLEYIKRMNRPFGAVDVAANLKGAVPKTATQKILVSLAEKGELVQKTYGKTTFFVANQANIKAMPAEKLKALEDEHKVMEETNKALAAEVKAANAELVKLKATPTDEELEVQLSETASLVTKTLAHLEPLRSGTSLVSAEDLASLDNEWTKWRGEWVKRKRVFATFWALATEASTTDEANALSEDLGIETDTSEHAQLEKSTLCVPPQTVLGKRRR</sequence>
<gene>
    <name evidence="1" type="ORF">BDY19DRAFT_663302</name>
</gene>
<dbReference type="Proteomes" id="UP001055072">
    <property type="component" value="Unassembled WGS sequence"/>
</dbReference>
<protein>
    <submittedName>
        <fullName evidence="1">TBPIP-domain-containing protein</fullName>
    </submittedName>
</protein>
<reference evidence="1" key="1">
    <citation type="journal article" date="2021" name="Environ. Microbiol.">
        <title>Gene family expansions and transcriptome signatures uncover fungal adaptations to wood decay.</title>
        <authorList>
            <person name="Hage H."/>
            <person name="Miyauchi S."/>
            <person name="Viragh M."/>
            <person name="Drula E."/>
            <person name="Min B."/>
            <person name="Chaduli D."/>
            <person name="Navarro D."/>
            <person name="Favel A."/>
            <person name="Norest M."/>
            <person name="Lesage-Meessen L."/>
            <person name="Balint B."/>
            <person name="Merenyi Z."/>
            <person name="de Eugenio L."/>
            <person name="Morin E."/>
            <person name="Martinez A.T."/>
            <person name="Baldrian P."/>
            <person name="Stursova M."/>
            <person name="Martinez M.J."/>
            <person name="Novotny C."/>
            <person name="Magnuson J.K."/>
            <person name="Spatafora J.W."/>
            <person name="Maurice S."/>
            <person name="Pangilinan J."/>
            <person name="Andreopoulos W."/>
            <person name="LaButti K."/>
            <person name="Hundley H."/>
            <person name="Na H."/>
            <person name="Kuo A."/>
            <person name="Barry K."/>
            <person name="Lipzen A."/>
            <person name="Henrissat B."/>
            <person name="Riley R."/>
            <person name="Ahrendt S."/>
            <person name="Nagy L.G."/>
            <person name="Grigoriev I.V."/>
            <person name="Martin F."/>
            <person name="Rosso M.N."/>
        </authorList>
    </citation>
    <scope>NUCLEOTIDE SEQUENCE</scope>
    <source>
        <strain evidence="1">CBS 384.51</strain>
    </source>
</reference>